<dbReference type="EMBL" id="ML986607">
    <property type="protein sequence ID" value="KAF2265417.1"/>
    <property type="molecule type" value="Genomic_DNA"/>
</dbReference>
<protein>
    <submittedName>
        <fullName evidence="1">Phosphoglycerate mutase-like protein</fullName>
    </submittedName>
</protein>
<organism evidence="1 2">
    <name type="scientific">Lojkania enalia</name>
    <dbReference type="NCBI Taxonomy" id="147567"/>
    <lineage>
        <taxon>Eukaryota</taxon>
        <taxon>Fungi</taxon>
        <taxon>Dikarya</taxon>
        <taxon>Ascomycota</taxon>
        <taxon>Pezizomycotina</taxon>
        <taxon>Dothideomycetes</taxon>
        <taxon>Pleosporomycetidae</taxon>
        <taxon>Pleosporales</taxon>
        <taxon>Pleosporales incertae sedis</taxon>
        <taxon>Lojkania</taxon>
    </lineage>
</organism>
<evidence type="ECO:0000313" key="1">
    <source>
        <dbReference type="EMBL" id="KAF2265417.1"/>
    </source>
</evidence>
<dbReference type="Gene3D" id="3.40.50.1240">
    <property type="entry name" value="Phosphoglycerate mutase-like"/>
    <property type="match status" value="2"/>
</dbReference>
<dbReference type="SUPFAM" id="SSF53254">
    <property type="entry name" value="Phosphoglycerate mutase-like"/>
    <property type="match status" value="1"/>
</dbReference>
<dbReference type="InterPro" id="IPR029033">
    <property type="entry name" value="His_PPase_superfam"/>
</dbReference>
<reference evidence="2" key="1">
    <citation type="journal article" date="2020" name="Stud. Mycol.">
        <title>101 Dothideomycetes genomes: A test case for predicting lifestyles and emergence of pathogens.</title>
        <authorList>
            <person name="Haridas S."/>
            <person name="Albert R."/>
            <person name="Binder M."/>
            <person name="Bloem J."/>
            <person name="LaButti K."/>
            <person name="Salamov A."/>
            <person name="Andreopoulos B."/>
            <person name="Baker S."/>
            <person name="Barry K."/>
            <person name="Bills G."/>
            <person name="Bluhm B."/>
            <person name="Cannon C."/>
            <person name="Castanera R."/>
            <person name="Culley D."/>
            <person name="Daum C."/>
            <person name="Ezra D."/>
            <person name="Gonzalez J."/>
            <person name="Henrissat B."/>
            <person name="Kuo A."/>
            <person name="Liang C."/>
            <person name="Lipzen A."/>
            <person name="Lutzoni F."/>
            <person name="Magnuson J."/>
            <person name="Mondo S."/>
            <person name="Nolan M."/>
            <person name="Ohm R."/>
            <person name="Pangilinan J."/>
            <person name="Park H.-J."/>
            <person name="Ramirez L."/>
            <person name="Alfaro M."/>
            <person name="Sun H."/>
            <person name="Tritt A."/>
            <person name="Yoshinaga Y."/>
            <person name="Zwiers L.-H."/>
            <person name="Turgeon B."/>
            <person name="Goodwin S."/>
            <person name="Spatafora J."/>
            <person name="Crous P."/>
            <person name="Grigoriev I."/>
        </authorList>
    </citation>
    <scope>NUCLEOTIDE SEQUENCE [LARGE SCALE GENOMIC DNA]</scope>
    <source>
        <strain evidence="2">CBS 304.66</strain>
    </source>
</reference>
<proteinExistence type="predicted"/>
<sequence length="282" mass="31744">MTIATLVGDLLWHVPSDPPLDPNALQGCDVARATYLVRQAAIYVNDHHYENFIESDMEDLTKVGELEAFKIGVDIKLRYHSFGAAKKVWASIAERTELSAQSFIEVLVLTSNETHSVSAPESERFKKIHTKPIIEWFNNPAPGFNFTADDITVIRGSSPFYSLDYTNKIPYHHNTGRSIPISGVLGHPWANAPETLPEDVPERDLYISFTHRELVTTVIVALVLFINQTCSANVPVKKMSCDSYRYELGEYVRVLVNQGPNNCSKAVFKQSSKQGQIIWQIY</sequence>
<keyword evidence="2" id="KW-1185">Reference proteome</keyword>
<dbReference type="OrthoDB" id="6509975at2759"/>
<comment type="caution">
    <text evidence="1">The sequence shown here is derived from an EMBL/GenBank/DDBJ whole genome shotgun (WGS) entry which is preliminary data.</text>
</comment>
<evidence type="ECO:0000313" key="2">
    <source>
        <dbReference type="Proteomes" id="UP000800093"/>
    </source>
</evidence>
<name>A0A9P4KA32_9PLEO</name>
<dbReference type="AlphaFoldDB" id="A0A9P4KA32"/>
<gene>
    <name evidence="1" type="ORF">CC78DRAFT_553015</name>
</gene>
<accession>A0A9P4KA32</accession>
<dbReference type="Proteomes" id="UP000800093">
    <property type="component" value="Unassembled WGS sequence"/>
</dbReference>